<dbReference type="GO" id="GO:0003677">
    <property type="term" value="F:DNA binding"/>
    <property type="evidence" value="ECO:0007669"/>
    <property type="project" value="InterPro"/>
</dbReference>
<dbReference type="InterPro" id="IPR025669">
    <property type="entry name" value="AAA_dom"/>
</dbReference>
<dbReference type="Gene3D" id="1.10.260.40">
    <property type="entry name" value="lambda repressor-like DNA-binding domains"/>
    <property type="match status" value="1"/>
</dbReference>
<comment type="caution">
    <text evidence="4">The sequence shown here is derived from an EMBL/GenBank/DDBJ whole genome shotgun (WGS) entry which is preliminary data.</text>
</comment>
<dbReference type="FunFam" id="3.40.50.300:FF:000285">
    <property type="entry name" value="Sporulation initiation inhibitor Soj"/>
    <property type="match status" value="1"/>
</dbReference>
<dbReference type="PANTHER" id="PTHR13696:SF52">
    <property type="entry name" value="PARA FAMILY PROTEIN CT_582"/>
    <property type="match status" value="1"/>
</dbReference>
<evidence type="ECO:0000313" key="4">
    <source>
        <dbReference type="EMBL" id="EWY40839.1"/>
    </source>
</evidence>
<evidence type="ECO:0000313" key="5">
    <source>
        <dbReference type="Proteomes" id="UP000019486"/>
    </source>
</evidence>
<dbReference type="InterPro" id="IPR001387">
    <property type="entry name" value="Cro/C1-type_HTH"/>
</dbReference>
<evidence type="ECO:0000259" key="3">
    <source>
        <dbReference type="Pfam" id="PF13614"/>
    </source>
</evidence>
<dbReference type="RefSeq" id="WP_037450736.1">
    <property type="nucleotide sequence ID" value="NZ_AVFL01000006.1"/>
</dbReference>
<protein>
    <recommendedName>
        <fullName evidence="2">Chromosome partitioning protein ParA</fullName>
    </recommendedName>
</protein>
<dbReference type="CDD" id="cd02042">
    <property type="entry name" value="ParAB_family"/>
    <property type="match status" value="1"/>
</dbReference>
<proteinExistence type="predicted"/>
<sequence length="335" mass="35785">MIGSELKTLREGRGMDQRAFADHLNGRLGRSYDKARISRWESGAERIPSQVAKFVTAELEPKVPHPKRSIILAIANQKGGVGKTSSAVNLAYLLAIAGLKVILVDSDPQASATAHLGIDQAEAHAAGTTLYPALRQEKSITEVVVPVCDGQFDLVPSTIALANVDIELASDPINGGPLALRECLAPLRETYDAILIDCGPTLSMLTVNALNAADQLLVPVQTETLAGLGVSMLLDTANKLRRRSNPNLRILGLLPTLYTSRNAAEKMTLDELHALFGGVVRIFDPIPRTTKFTQSARAQMPLLKAAPNAPGAGVYHEIARTVINHVTAEDADVAS</sequence>
<dbReference type="InterPro" id="IPR050678">
    <property type="entry name" value="DNA_Partitioning_ATPase"/>
</dbReference>
<gene>
    <name evidence="4" type="ORF">N825_33455</name>
</gene>
<organism evidence="4 5">
    <name type="scientific">Skermanella stibiiresistens SB22</name>
    <dbReference type="NCBI Taxonomy" id="1385369"/>
    <lineage>
        <taxon>Bacteria</taxon>
        <taxon>Pseudomonadati</taxon>
        <taxon>Pseudomonadota</taxon>
        <taxon>Alphaproteobacteria</taxon>
        <taxon>Rhodospirillales</taxon>
        <taxon>Azospirillaceae</taxon>
        <taxon>Skermanella</taxon>
    </lineage>
</organism>
<name>W9H465_9PROT</name>
<dbReference type="AlphaFoldDB" id="W9H465"/>
<dbReference type="Gene3D" id="3.40.50.300">
    <property type="entry name" value="P-loop containing nucleotide triphosphate hydrolases"/>
    <property type="match status" value="1"/>
</dbReference>
<dbReference type="InterPro" id="IPR027417">
    <property type="entry name" value="P-loop_NTPase"/>
</dbReference>
<dbReference type="Proteomes" id="UP000019486">
    <property type="component" value="Unassembled WGS sequence"/>
</dbReference>
<evidence type="ECO:0000256" key="2">
    <source>
        <dbReference type="ARBA" id="ARBA00074747"/>
    </source>
</evidence>
<accession>W9H465</accession>
<keyword evidence="5" id="KW-1185">Reference proteome</keyword>
<dbReference type="OrthoDB" id="9815116at2"/>
<feature type="domain" description="AAA" evidence="3">
    <location>
        <begin position="71"/>
        <end position="250"/>
    </location>
</feature>
<dbReference type="InterPro" id="IPR010982">
    <property type="entry name" value="Lambda_DNA-bd_dom_sf"/>
</dbReference>
<dbReference type="Pfam" id="PF13614">
    <property type="entry name" value="AAA_31"/>
    <property type="match status" value="1"/>
</dbReference>
<dbReference type="CDD" id="cd00093">
    <property type="entry name" value="HTH_XRE"/>
    <property type="match status" value="1"/>
</dbReference>
<dbReference type="PATRIC" id="fig|1385369.3.peg.2135"/>
<dbReference type="PANTHER" id="PTHR13696">
    <property type="entry name" value="P-LOOP CONTAINING NUCLEOSIDE TRIPHOSPHATE HYDROLASE"/>
    <property type="match status" value="1"/>
</dbReference>
<evidence type="ECO:0000256" key="1">
    <source>
        <dbReference type="ARBA" id="ARBA00057242"/>
    </source>
</evidence>
<dbReference type="STRING" id="1385369.N825_33455"/>
<dbReference type="EMBL" id="AVFL01000006">
    <property type="protein sequence ID" value="EWY40839.1"/>
    <property type="molecule type" value="Genomic_DNA"/>
</dbReference>
<dbReference type="SUPFAM" id="SSF52540">
    <property type="entry name" value="P-loop containing nucleoside triphosphate hydrolases"/>
    <property type="match status" value="1"/>
</dbReference>
<reference evidence="4 5" key="1">
    <citation type="submission" date="2013-08" db="EMBL/GenBank/DDBJ databases">
        <title>The genome sequence of Skermanella stibiiresistens.</title>
        <authorList>
            <person name="Zhu W."/>
            <person name="Wang G."/>
        </authorList>
    </citation>
    <scope>NUCLEOTIDE SEQUENCE [LARGE SCALE GENOMIC DNA]</scope>
    <source>
        <strain evidence="4 5">SB22</strain>
    </source>
</reference>
<comment type="function">
    <text evidence="1">Involved in chromosome partition. Localize to both poles of the predivisional cell following completion of DNA replication.</text>
</comment>